<dbReference type="EMBL" id="CAEZST010000002">
    <property type="protein sequence ID" value="CAB4539995.1"/>
    <property type="molecule type" value="Genomic_DNA"/>
</dbReference>
<keyword evidence="6" id="KW-0378">Hydrolase</keyword>
<dbReference type="Pfam" id="PF14622">
    <property type="entry name" value="Ribonucleas_3_3"/>
    <property type="match status" value="1"/>
</dbReference>
<dbReference type="PROSITE" id="PS00517">
    <property type="entry name" value="RNASE_3_1"/>
    <property type="match status" value="1"/>
</dbReference>
<dbReference type="GO" id="GO:0010468">
    <property type="term" value="P:regulation of gene expression"/>
    <property type="evidence" value="ECO:0007669"/>
    <property type="project" value="TreeGrafter"/>
</dbReference>
<dbReference type="EC" id="3.1.26.3" evidence="3"/>
<dbReference type="HAMAP" id="MF_00104">
    <property type="entry name" value="RNase_III"/>
    <property type="match status" value="1"/>
</dbReference>
<organism evidence="10">
    <name type="scientific">freshwater metagenome</name>
    <dbReference type="NCBI Taxonomy" id="449393"/>
    <lineage>
        <taxon>unclassified sequences</taxon>
        <taxon>metagenomes</taxon>
        <taxon>ecological metagenomes</taxon>
    </lineage>
</organism>
<dbReference type="InterPro" id="IPR000999">
    <property type="entry name" value="RNase_III_dom"/>
</dbReference>
<evidence type="ECO:0000256" key="2">
    <source>
        <dbReference type="ARBA" id="ARBA00010183"/>
    </source>
</evidence>
<evidence type="ECO:0000259" key="8">
    <source>
        <dbReference type="PROSITE" id="PS50137"/>
    </source>
</evidence>
<dbReference type="GO" id="GO:0004525">
    <property type="term" value="F:ribonuclease III activity"/>
    <property type="evidence" value="ECO:0007669"/>
    <property type="project" value="UniProtKB-EC"/>
</dbReference>
<dbReference type="PANTHER" id="PTHR11207">
    <property type="entry name" value="RIBONUCLEASE III"/>
    <property type="match status" value="1"/>
</dbReference>
<dbReference type="Pfam" id="PF00035">
    <property type="entry name" value="dsrm"/>
    <property type="match status" value="1"/>
</dbReference>
<dbReference type="SUPFAM" id="SSF54768">
    <property type="entry name" value="dsRNA-binding domain-like"/>
    <property type="match status" value="1"/>
</dbReference>
<comment type="catalytic activity">
    <reaction evidence="1">
        <text>Endonucleolytic cleavage to 5'-phosphomonoester.</text>
        <dbReference type="EC" id="3.1.26.3"/>
    </reaction>
</comment>
<dbReference type="InterPro" id="IPR011907">
    <property type="entry name" value="RNase_III"/>
</dbReference>
<dbReference type="PROSITE" id="PS50137">
    <property type="entry name" value="DS_RBD"/>
    <property type="match status" value="1"/>
</dbReference>
<dbReference type="NCBIfam" id="TIGR02191">
    <property type="entry name" value="RNaseIII"/>
    <property type="match status" value="1"/>
</dbReference>
<gene>
    <name evidence="10" type="ORF">UFOPK1503_00159</name>
    <name evidence="11" type="ORF">UFOPK1693_00009</name>
</gene>
<feature type="domain" description="RNase III" evidence="9">
    <location>
        <begin position="3"/>
        <end position="128"/>
    </location>
</feature>
<evidence type="ECO:0000256" key="1">
    <source>
        <dbReference type="ARBA" id="ARBA00000109"/>
    </source>
</evidence>
<reference evidence="10" key="1">
    <citation type="submission" date="2020-05" db="EMBL/GenBank/DDBJ databases">
        <authorList>
            <person name="Chiriac C."/>
            <person name="Salcher M."/>
            <person name="Ghai R."/>
            <person name="Kavagutti S V."/>
        </authorList>
    </citation>
    <scope>NUCLEOTIDE SEQUENCE</scope>
</reference>
<keyword evidence="5" id="KW-0255">Endonuclease</keyword>
<dbReference type="PANTHER" id="PTHR11207:SF0">
    <property type="entry name" value="RIBONUCLEASE 3"/>
    <property type="match status" value="1"/>
</dbReference>
<keyword evidence="7" id="KW-0694">RNA-binding</keyword>
<protein>
    <recommendedName>
        <fullName evidence="3">ribonuclease III</fullName>
        <ecNumber evidence="3">3.1.26.3</ecNumber>
    </recommendedName>
</protein>
<dbReference type="EMBL" id="CAEZTO010000001">
    <property type="protein sequence ID" value="CAB4560906.1"/>
    <property type="molecule type" value="Genomic_DNA"/>
</dbReference>
<dbReference type="SUPFAM" id="SSF69065">
    <property type="entry name" value="RNase III domain-like"/>
    <property type="match status" value="1"/>
</dbReference>
<dbReference type="PROSITE" id="PS50142">
    <property type="entry name" value="RNASE_3_2"/>
    <property type="match status" value="1"/>
</dbReference>
<feature type="domain" description="DRBM" evidence="8">
    <location>
        <begin position="155"/>
        <end position="222"/>
    </location>
</feature>
<accession>A0A6J6BMN4</accession>
<evidence type="ECO:0000256" key="5">
    <source>
        <dbReference type="ARBA" id="ARBA00022759"/>
    </source>
</evidence>
<dbReference type="SMART" id="SM00535">
    <property type="entry name" value="RIBOc"/>
    <property type="match status" value="1"/>
</dbReference>
<keyword evidence="4" id="KW-0540">Nuclease</keyword>
<evidence type="ECO:0000313" key="11">
    <source>
        <dbReference type="EMBL" id="CAB4560906.1"/>
    </source>
</evidence>
<dbReference type="InterPro" id="IPR036389">
    <property type="entry name" value="RNase_III_sf"/>
</dbReference>
<evidence type="ECO:0000256" key="3">
    <source>
        <dbReference type="ARBA" id="ARBA00012177"/>
    </source>
</evidence>
<dbReference type="GO" id="GO:0006364">
    <property type="term" value="P:rRNA processing"/>
    <property type="evidence" value="ECO:0007669"/>
    <property type="project" value="InterPro"/>
</dbReference>
<dbReference type="FunFam" id="1.10.1520.10:FF:000001">
    <property type="entry name" value="Ribonuclease 3"/>
    <property type="match status" value="1"/>
</dbReference>
<comment type="similarity">
    <text evidence="2">Belongs to the ribonuclease III family.</text>
</comment>
<dbReference type="CDD" id="cd10845">
    <property type="entry name" value="DSRM_RNAse_III_family"/>
    <property type="match status" value="1"/>
</dbReference>
<dbReference type="CDD" id="cd00593">
    <property type="entry name" value="RIBOc"/>
    <property type="match status" value="1"/>
</dbReference>
<sequence>MVSNELLERLGVEIKPELVELALTHSSFAYENQTQSNERLEFLGDSVLGYVVASYVYQKHSDLSEGDLTRLKNSIVSANALAVAANHLDLGKHLLLGKGELATGGRQRLNILADAMEAIIGAVYLTGGIESAAKLIEHSIIPLLDDPVSLRELADPKTTLLEKLKDEKAKPEYEVSFEGPEHNRMYFAKCYLAGELLGQGEGTTIRSAETSAALAALRTIANR</sequence>
<dbReference type="Gene3D" id="3.30.160.20">
    <property type="match status" value="1"/>
</dbReference>
<evidence type="ECO:0000256" key="6">
    <source>
        <dbReference type="ARBA" id="ARBA00022801"/>
    </source>
</evidence>
<dbReference type="Gene3D" id="1.10.1520.10">
    <property type="entry name" value="Ribonuclease III domain"/>
    <property type="match status" value="1"/>
</dbReference>
<dbReference type="InterPro" id="IPR014720">
    <property type="entry name" value="dsRBD_dom"/>
</dbReference>
<evidence type="ECO:0000256" key="7">
    <source>
        <dbReference type="ARBA" id="ARBA00022884"/>
    </source>
</evidence>
<name>A0A6J6BMN4_9ZZZZ</name>
<proteinExistence type="inferred from homology"/>
<dbReference type="SMART" id="SM00358">
    <property type="entry name" value="DSRM"/>
    <property type="match status" value="1"/>
</dbReference>
<dbReference type="GO" id="GO:0003725">
    <property type="term" value="F:double-stranded RNA binding"/>
    <property type="evidence" value="ECO:0007669"/>
    <property type="project" value="TreeGrafter"/>
</dbReference>
<evidence type="ECO:0000313" key="10">
    <source>
        <dbReference type="EMBL" id="CAB4539995.1"/>
    </source>
</evidence>
<evidence type="ECO:0000259" key="9">
    <source>
        <dbReference type="PROSITE" id="PS50142"/>
    </source>
</evidence>
<dbReference type="AlphaFoldDB" id="A0A6J6BMN4"/>
<evidence type="ECO:0000256" key="4">
    <source>
        <dbReference type="ARBA" id="ARBA00022722"/>
    </source>
</evidence>